<gene>
    <name evidence="2" type="ORF">M8C21_024749</name>
</gene>
<evidence type="ECO:0000313" key="2">
    <source>
        <dbReference type="EMBL" id="KAI7747733.1"/>
    </source>
</evidence>
<dbReference type="AlphaFoldDB" id="A0AAD5GQ02"/>
<proteinExistence type="predicted"/>
<feature type="region of interest" description="Disordered" evidence="1">
    <location>
        <begin position="72"/>
        <end position="96"/>
    </location>
</feature>
<dbReference type="Proteomes" id="UP001206925">
    <property type="component" value="Unassembled WGS sequence"/>
</dbReference>
<keyword evidence="3" id="KW-1185">Reference proteome</keyword>
<protein>
    <submittedName>
        <fullName evidence="2">Uncharacterized protein</fullName>
    </submittedName>
</protein>
<accession>A0AAD5GQ02</accession>
<evidence type="ECO:0000256" key="1">
    <source>
        <dbReference type="SAM" id="MobiDB-lite"/>
    </source>
</evidence>
<sequence length="96" mass="10842">MVVETQVEENGSDKARAAASGGYMVAFCLICMIKHDYNREFADVARLNPSFCRAKSYREVVLQTPINKNETYSRNAFENGQNDDAKTSSLIKRHGY</sequence>
<name>A0AAD5GQ02_AMBAR</name>
<comment type="caution">
    <text evidence="2">The sequence shown here is derived from an EMBL/GenBank/DDBJ whole genome shotgun (WGS) entry which is preliminary data.</text>
</comment>
<organism evidence="2 3">
    <name type="scientific">Ambrosia artemisiifolia</name>
    <name type="common">Common ragweed</name>
    <dbReference type="NCBI Taxonomy" id="4212"/>
    <lineage>
        <taxon>Eukaryota</taxon>
        <taxon>Viridiplantae</taxon>
        <taxon>Streptophyta</taxon>
        <taxon>Embryophyta</taxon>
        <taxon>Tracheophyta</taxon>
        <taxon>Spermatophyta</taxon>
        <taxon>Magnoliopsida</taxon>
        <taxon>eudicotyledons</taxon>
        <taxon>Gunneridae</taxon>
        <taxon>Pentapetalae</taxon>
        <taxon>asterids</taxon>
        <taxon>campanulids</taxon>
        <taxon>Asterales</taxon>
        <taxon>Asteraceae</taxon>
        <taxon>Asteroideae</taxon>
        <taxon>Heliantheae alliance</taxon>
        <taxon>Heliantheae</taxon>
        <taxon>Ambrosia</taxon>
    </lineage>
</organism>
<reference evidence="2" key="1">
    <citation type="submission" date="2022-06" db="EMBL/GenBank/DDBJ databases">
        <title>Uncovering the hologenomic basis of an extraordinary plant invasion.</title>
        <authorList>
            <person name="Bieker V.C."/>
            <person name="Martin M.D."/>
            <person name="Gilbert T."/>
            <person name="Hodgins K."/>
            <person name="Battlay P."/>
            <person name="Petersen B."/>
            <person name="Wilson J."/>
        </authorList>
    </citation>
    <scope>NUCLEOTIDE SEQUENCE</scope>
    <source>
        <strain evidence="2">AA19_3_7</strain>
        <tissue evidence="2">Leaf</tissue>
    </source>
</reference>
<feature type="compositionally biased region" description="Polar residues" evidence="1">
    <location>
        <begin position="72"/>
        <end position="90"/>
    </location>
</feature>
<dbReference type="EMBL" id="JAMZMK010006699">
    <property type="protein sequence ID" value="KAI7747733.1"/>
    <property type="molecule type" value="Genomic_DNA"/>
</dbReference>
<evidence type="ECO:0000313" key="3">
    <source>
        <dbReference type="Proteomes" id="UP001206925"/>
    </source>
</evidence>